<proteinExistence type="predicted"/>
<protein>
    <submittedName>
        <fullName evidence="3">Uncharacterized protein</fullName>
    </submittedName>
</protein>
<sequence length="437" mass="47003">MRKSRPSSPLPPAPVQLPRASTAPSTPTTSTAGTTSDKENSKDNSKDAPRPKHKRIFSLTRQVPEQVAPHAPTVSVEKETAASKNGREKEKDTDAISPAAPDMTSTSVSTTKPPPSAAPSASPAHAPTLALLNGEGTFSHKHSSSLPTTGILSTPPPAASAAPTGLTKTPSPEQPQHAPSQPPSARSSTIVVSPSLPSNLANLSVAEDVSRRSSFRHMFRRTSKEHDKKDKDKRTPKKHHAWGHHSKCPEKCADAHSSREAFSDEDMSPTSLDSSIDYESAFKAVMLENIKLREEIAELRRRASLPLSTVTSRSNHPPNSSYDIGTTTGTMLDIEASSPGGPMELEKSVRELTNAIRAVPGRILVIVLIAGFVSIIRSWKFDSKRYETHSNEFIARIDVGFARLGQSSASGRTITSPPSAVLSPTRTEQPHTIQWES</sequence>
<feature type="compositionally biased region" description="Basic and acidic residues" evidence="1">
    <location>
        <begin position="36"/>
        <end position="50"/>
    </location>
</feature>
<feature type="compositionally biased region" description="Basic and acidic residues" evidence="1">
    <location>
        <begin position="222"/>
        <end position="233"/>
    </location>
</feature>
<feature type="compositionally biased region" description="Basic residues" evidence="1">
    <location>
        <begin position="234"/>
        <end position="246"/>
    </location>
</feature>
<feature type="compositionally biased region" description="Low complexity" evidence="1">
    <location>
        <begin position="118"/>
        <end position="130"/>
    </location>
</feature>
<dbReference type="EMBL" id="ALBS01000041">
    <property type="protein sequence ID" value="EJT51929.1"/>
    <property type="molecule type" value="Genomic_DNA"/>
</dbReference>
<dbReference type="GeneID" id="25990364"/>
<dbReference type="VEuPathDB" id="FungiDB:A1Q1_06852"/>
<feature type="compositionally biased region" description="Low complexity" evidence="1">
    <location>
        <begin position="159"/>
        <end position="193"/>
    </location>
</feature>
<feature type="region of interest" description="Disordered" evidence="1">
    <location>
        <begin position="408"/>
        <end position="437"/>
    </location>
</feature>
<feature type="region of interest" description="Disordered" evidence="1">
    <location>
        <begin position="1"/>
        <end position="193"/>
    </location>
</feature>
<feature type="compositionally biased region" description="Low complexity" evidence="1">
    <location>
        <begin position="20"/>
        <end position="35"/>
    </location>
</feature>
<comment type="caution">
    <text evidence="3">The sequence shown here is derived from an EMBL/GenBank/DDBJ whole genome shotgun (WGS) entry which is preliminary data.</text>
</comment>
<evidence type="ECO:0000313" key="3">
    <source>
        <dbReference type="EMBL" id="EJT51929.1"/>
    </source>
</evidence>
<evidence type="ECO:0000256" key="1">
    <source>
        <dbReference type="SAM" id="MobiDB-lite"/>
    </source>
</evidence>
<keyword evidence="2" id="KW-0472">Membrane</keyword>
<dbReference type="AlphaFoldDB" id="J6F4J4"/>
<reference evidence="3 4" key="1">
    <citation type="journal article" date="2012" name="Eukaryot. Cell">
        <title>Draft genome sequence of CBS 2479, the standard type strain of Trichosporon asahii.</title>
        <authorList>
            <person name="Yang R.Y."/>
            <person name="Li H.T."/>
            <person name="Zhu H."/>
            <person name="Zhou G.P."/>
            <person name="Wang M."/>
            <person name="Wang L."/>
        </authorList>
    </citation>
    <scope>NUCLEOTIDE SEQUENCE [LARGE SCALE GENOMIC DNA]</scope>
    <source>
        <strain evidence="4">ATCC 90039 / CBS 2479 / JCM 2466 / KCTC 7840 / NCYC 2677 / UAMH 7654</strain>
    </source>
</reference>
<keyword evidence="2" id="KW-0812">Transmembrane</keyword>
<evidence type="ECO:0000313" key="4">
    <source>
        <dbReference type="Proteomes" id="UP000002748"/>
    </source>
</evidence>
<dbReference type="RefSeq" id="XP_014182576.1">
    <property type="nucleotide sequence ID" value="XM_014327101.1"/>
</dbReference>
<evidence type="ECO:0000256" key="2">
    <source>
        <dbReference type="SAM" id="Phobius"/>
    </source>
</evidence>
<feature type="compositionally biased region" description="Basic and acidic residues" evidence="1">
    <location>
        <begin position="76"/>
        <end position="94"/>
    </location>
</feature>
<gene>
    <name evidence="3" type="ORF">A1Q1_06852</name>
</gene>
<organism evidence="3 4">
    <name type="scientific">Trichosporon asahii var. asahii (strain ATCC 90039 / CBS 2479 / JCM 2466 / KCTC 7840 / NBRC 103889/ NCYC 2677 / UAMH 7654)</name>
    <name type="common">Yeast</name>
    <dbReference type="NCBI Taxonomy" id="1186058"/>
    <lineage>
        <taxon>Eukaryota</taxon>
        <taxon>Fungi</taxon>
        <taxon>Dikarya</taxon>
        <taxon>Basidiomycota</taxon>
        <taxon>Agaricomycotina</taxon>
        <taxon>Tremellomycetes</taxon>
        <taxon>Trichosporonales</taxon>
        <taxon>Trichosporonaceae</taxon>
        <taxon>Trichosporon</taxon>
    </lineage>
</organism>
<dbReference type="KEGG" id="tasa:A1Q1_06852"/>
<accession>J6F4J4</accession>
<name>J6F4J4_TRIAS</name>
<dbReference type="HOGENOM" id="CLU_627289_0_0_1"/>
<feature type="transmembrane region" description="Helical" evidence="2">
    <location>
        <begin position="359"/>
        <end position="376"/>
    </location>
</feature>
<keyword evidence="2" id="KW-1133">Transmembrane helix</keyword>
<feature type="region of interest" description="Disordered" evidence="1">
    <location>
        <begin position="207"/>
        <end position="251"/>
    </location>
</feature>
<dbReference type="Proteomes" id="UP000002748">
    <property type="component" value="Unassembled WGS sequence"/>
</dbReference>